<accession>A0A183IAD8</accession>
<evidence type="ECO:0000256" key="4">
    <source>
        <dbReference type="ARBA" id="ARBA00023136"/>
    </source>
</evidence>
<organism evidence="9">
    <name type="scientific">Soboliphyme baturini</name>
    <dbReference type="NCBI Taxonomy" id="241478"/>
    <lineage>
        <taxon>Eukaryota</taxon>
        <taxon>Metazoa</taxon>
        <taxon>Ecdysozoa</taxon>
        <taxon>Nematoda</taxon>
        <taxon>Enoplea</taxon>
        <taxon>Dorylaimia</taxon>
        <taxon>Dioctophymatida</taxon>
        <taxon>Dioctophymatoidea</taxon>
        <taxon>Soboliphymatidae</taxon>
        <taxon>Soboliphyme</taxon>
    </lineage>
</organism>
<sequence length="81" mass="8735">MTISQRTKGLCVVALLVLLSGWCRSEPLTDGYEHENVLSIRLAGDIVIGGLFPVHEDGSAEGSHCGQVKPDKGIQRMEAML</sequence>
<keyword evidence="2" id="KW-0812">Transmembrane</keyword>
<dbReference type="InterPro" id="IPR000337">
    <property type="entry name" value="GPCR_3"/>
</dbReference>
<keyword evidence="3" id="KW-1133">Transmembrane helix</keyword>
<evidence type="ECO:0000313" key="9">
    <source>
        <dbReference type="WBParaSite" id="SBAD_0000060401-mRNA-1"/>
    </source>
</evidence>
<keyword evidence="8" id="KW-1185">Reference proteome</keyword>
<dbReference type="GO" id="GO:0004930">
    <property type="term" value="F:G protein-coupled receptor activity"/>
    <property type="evidence" value="ECO:0007669"/>
    <property type="project" value="InterPro"/>
</dbReference>
<gene>
    <name evidence="7" type="ORF">SBAD_LOCUS582</name>
</gene>
<keyword evidence="5" id="KW-0325">Glycoprotein</keyword>
<feature type="chain" id="PRO_5043139912" evidence="6">
    <location>
        <begin position="26"/>
        <end position="81"/>
    </location>
</feature>
<evidence type="ECO:0000256" key="3">
    <source>
        <dbReference type="ARBA" id="ARBA00022989"/>
    </source>
</evidence>
<protein>
    <submittedName>
        <fullName evidence="9">Glutamate receptor</fullName>
    </submittedName>
</protein>
<reference evidence="7 8" key="2">
    <citation type="submission" date="2018-11" db="EMBL/GenBank/DDBJ databases">
        <authorList>
            <consortium name="Pathogen Informatics"/>
        </authorList>
    </citation>
    <scope>NUCLEOTIDE SEQUENCE [LARGE SCALE GENOMIC DNA]</scope>
</reference>
<dbReference type="WBParaSite" id="SBAD_0000060401-mRNA-1">
    <property type="protein sequence ID" value="SBAD_0000060401-mRNA-1"/>
    <property type="gene ID" value="SBAD_0000060401"/>
</dbReference>
<evidence type="ECO:0000256" key="6">
    <source>
        <dbReference type="SAM" id="SignalP"/>
    </source>
</evidence>
<reference evidence="9" key="1">
    <citation type="submission" date="2016-06" db="UniProtKB">
        <authorList>
            <consortium name="WormBaseParasite"/>
        </authorList>
    </citation>
    <scope>IDENTIFICATION</scope>
</reference>
<proteinExistence type="predicted"/>
<dbReference type="EMBL" id="UZAM01001979">
    <property type="protein sequence ID" value="VDO85366.1"/>
    <property type="molecule type" value="Genomic_DNA"/>
</dbReference>
<keyword evidence="4" id="KW-0472">Membrane</keyword>
<comment type="subcellular location">
    <subcellularLocation>
        <location evidence="1">Membrane</location>
    </subcellularLocation>
</comment>
<evidence type="ECO:0000313" key="8">
    <source>
        <dbReference type="Proteomes" id="UP000270296"/>
    </source>
</evidence>
<dbReference type="Proteomes" id="UP000270296">
    <property type="component" value="Unassembled WGS sequence"/>
</dbReference>
<dbReference type="OrthoDB" id="425344at2759"/>
<evidence type="ECO:0000256" key="5">
    <source>
        <dbReference type="ARBA" id="ARBA00023180"/>
    </source>
</evidence>
<evidence type="ECO:0000256" key="1">
    <source>
        <dbReference type="ARBA" id="ARBA00004370"/>
    </source>
</evidence>
<keyword evidence="6" id="KW-0732">Signal</keyword>
<evidence type="ECO:0000256" key="2">
    <source>
        <dbReference type="ARBA" id="ARBA00022692"/>
    </source>
</evidence>
<evidence type="ECO:0000313" key="7">
    <source>
        <dbReference type="EMBL" id="VDO85366.1"/>
    </source>
</evidence>
<dbReference type="AlphaFoldDB" id="A0A183IAD8"/>
<feature type="signal peptide" evidence="6">
    <location>
        <begin position="1"/>
        <end position="25"/>
    </location>
</feature>
<dbReference type="PRINTS" id="PR00248">
    <property type="entry name" value="GPCRMGR"/>
</dbReference>
<name>A0A183IAD8_9BILA</name>
<dbReference type="GO" id="GO:0016020">
    <property type="term" value="C:membrane"/>
    <property type="evidence" value="ECO:0007669"/>
    <property type="project" value="UniProtKB-SubCell"/>
</dbReference>
<dbReference type="Gene3D" id="3.40.50.2300">
    <property type="match status" value="1"/>
</dbReference>